<dbReference type="Gene3D" id="2.40.50.100">
    <property type="match status" value="1"/>
</dbReference>
<name>A0A6I0SFZ3_BACT4</name>
<dbReference type="InterPro" id="IPR006143">
    <property type="entry name" value="RND_pump_MFP"/>
</dbReference>
<dbReference type="SUPFAM" id="SSF111369">
    <property type="entry name" value="HlyD-like secretion proteins"/>
    <property type="match status" value="1"/>
</dbReference>
<dbReference type="EMBL" id="WCRS01000008">
    <property type="protein sequence ID" value="KAB4473372.1"/>
    <property type="molecule type" value="Genomic_DNA"/>
</dbReference>
<evidence type="ECO:0000259" key="5">
    <source>
        <dbReference type="Pfam" id="PF25989"/>
    </source>
</evidence>
<dbReference type="Pfam" id="PF25917">
    <property type="entry name" value="BSH_RND"/>
    <property type="match status" value="1"/>
</dbReference>
<dbReference type="AlphaFoldDB" id="A0A6I0SFZ3"/>
<dbReference type="RefSeq" id="WP_132061032.1">
    <property type="nucleotide sequence ID" value="NZ_CAXTFL010000015.1"/>
</dbReference>
<accession>A0A6I0SFZ3</accession>
<dbReference type="Gene3D" id="2.40.30.170">
    <property type="match status" value="1"/>
</dbReference>
<dbReference type="InterPro" id="IPR058626">
    <property type="entry name" value="MdtA-like_b-barrel"/>
</dbReference>
<evidence type="ECO:0000313" key="8">
    <source>
        <dbReference type="Proteomes" id="UP000488521"/>
    </source>
</evidence>
<evidence type="ECO:0000259" key="3">
    <source>
        <dbReference type="Pfam" id="PF25917"/>
    </source>
</evidence>
<protein>
    <submittedName>
        <fullName evidence="6">Efflux RND transporter periplasmic adaptor subunit</fullName>
    </submittedName>
</protein>
<dbReference type="InterPro" id="IPR058625">
    <property type="entry name" value="MdtA-like_BSH"/>
</dbReference>
<keyword evidence="2" id="KW-0732">Signal</keyword>
<dbReference type="Proteomes" id="UP001156216">
    <property type="component" value="Chromosome"/>
</dbReference>
<dbReference type="EMBL" id="CP083681">
    <property type="protein sequence ID" value="UYU72425.1"/>
    <property type="molecule type" value="Genomic_DNA"/>
</dbReference>
<dbReference type="GO" id="GO:0030313">
    <property type="term" value="C:cell envelope"/>
    <property type="evidence" value="ECO:0007669"/>
    <property type="project" value="UniProtKB-SubCell"/>
</dbReference>
<dbReference type="Pfam" id="PF25989">
    <property type="entry name" value="YknX_C"/>
    <property type="match status" value="1"/>
</dbReference>
<organism evidence="6 8">
    <name type="scientific">Bacteroides thetaiotaomicron</name>
    <dbReference type="NCBI Taxonomy" id="818"/>
    <lineage>
        <taxon>Bacteria</taxon>
        <taxon>Pseudomonadati</taxon>
        <taxon>Bacteroidota</taxon>
        <taxon>Bacteroidia</taxon>
        <taxon>Bacteroidales</taxon>
        <taxon>Bacteroidaceae</taxon>
        <taxon>Bacteroides</taxon>
    </lineage>
</organism>
<dbReference type="GO" id="GO:0046677">
    <property type="term" value="P:response to antibiotic"/>
    <property type="evidence" value="ECO:0007669"/>
    <property type="project" value="TreeGrafter"/>
</dbReference>
<evidence type="ECO:0000256" key="2">
    <source>
        <dbReference type="SAM" id="SignalP"/>
    </source>
</evidence>
<evidence type="ECO:0000313" key="6">
    <source>
        <dbReference type="EMBL" id="KAB4473372.1"/>
    </source>
</evidence>
<dbReference type="Proteomes" id="UP000488521">
    <property type="component" value="Unassembled WGS sequence"/>
</dbReference>
<dbReference type="GO" id="GO:0005886">
    <property type="term" value="C:plasma membrane"/>
    <property type="evidence" value="ECO:0007669"/>
    <property type="project" value="TreeGrafter"/>
</dbReference>
<dbReference type="Gene3D" id="2.40.420.20">
    <property type="match status" value="1"/>
</dbReference>
<feature type="signal peptide" evidence="2">
    <location>
        <begin position="1"/>
        <end position="19"/>
    </location>
</feature>
<feature type="domain" description="YknX-like C-terminal permuted SH3-like" evidence="5">
    <location>
        <begin position="295"/>
        <end position="362"/>
    </location>
</feature>
<evidence type="ECO:0000256" key="1">
    <source>
        <dbReference type="ARBA" id="ARBA00009477"/>
    </source>
</evidence>
<feature type="chain" id="PRO_5030153515" evidence="2">
    <location>
        <begin position="20"/>
        <end position="366"/>
    </location>
</feature>
<dbReference type="GO" id="GO:0015562">
    <property type="term" value="F:efflux transmembrane transporter activity"/>
    <property type="evidence" value="ECO:0007669"/>
    <property type="project" value="InterPro"/>
</dbReference>
<dbReference type="NCBIfam" id="TIGR01730">
    <property type="entry name" value="RND_mfp"/>
    <property type="match status" value="1"/>
</dbReference>
<dbReference type="PANTHER" id="PTHR30158:SF23">
    <property type="entry name" value="MULTIDRUG RESISTANCE PROTEIN MEXA"/>
    <property type="match status" value="1"/>
</dbReference>
<sequence length="366" mass="40072">MKMYQFMLVIVAMALIACGKNGHNESESQQFSLMEIKPRNITLKNTYSASIRGQQDIRIIPRVDGYLTEVLIREGERVRKGQTLFIIDQVSYKAALQAAKANVAVSEAGVANAELIYDSKKALFDKKVVSTFDLVSAENMLKTAKANFLLAKSQEDAAKNNLSFTIIESPSDGVVGKIPYRKGDYVGPGIKEGLTIVADNSQMYVYFSMTERQILDLHKKYFDIEKAIEQMPDISLELSNKSIYVHSGKIESISGVVDASTGTASVRVSFPNKEGVLLSGGAGSVIVPYYYNNVIIIPQEATFEILNKTYVYKVVDGVAISTIVDIEQISNGKEYIVTKGLSDGDTIIADGAGLIREGTTVTNTEK</sequence>
<comment type="similarity">
    <text evidence="1">Belongs to the membrane fusion protein (MFP) (TC 8.A.1) family.</text>
</comment>
<feature type="domain" description="Multidrug resistance protein MdtA-like barrel-sandwich hybrid" evidence="3">
    <location>
        <begin position="58"/>
        <end position="193"/>
    </location>
</feature>
<dbReference type="InterPro" id="IPR058637">
    <property type="entry name" value="YknX-like_C"/>
</dbReference>
<dbReference type="PANTHER" id="PTHR30158">
    <property type="entry name" value="ACRA/E-RELATED COMPONENT OF DRUG EFFLUX TRANSPORTER"/>
    <property type="match status" value="1"/>
</dbReference>
<proteinExistence type="inferred from homology"/>
<feature type="domain" description="Multidrug resistance protein MdtA-like beta-barrel" evidence="4">
    <location>
        <begin position="203"/>
        <end position="280"/>
    </location>
</feature>
<gene>
    <name evidence="6" type="ORF">GAN59_13465</name>
    <name evidence="7" type="ORF">KQP59_04770</name>
</gene>
<reference evidence="6 8" key="1">
    <citation type="journal article" date="2019" name="Nat. Med.">
        <title>A library of human gut bacterial isolates paired with longitudinal multiomics data enables mechanistic microbiome research.</title>
        <authorList>
            <person name="Poyet M."/>
            <person name="Groussin M."/>
            <person name="Gibbons S.M."/>
            <person name="Avila-Pacheco J."/>
            <person name="Jiang X."/>
            <person name="Kearney S.M."/>
            <person name="Perrotta A.R."/>
            <person name="Berdy B."/>
            <person name="Zhao S."/>
            <person name="Lieberman T.D."/>
            <person name="Swanson P.K."/>
            <person name="Smith M."/>
            <person name="Roesemann S."/>
            <person name="Alexander J.E."/>
            <person name="Rich S.A."/>
            <person name="Livny J."/>
            <person name="Vlamakis H."/>
            <person name="Clish C."/>
            <person name="Bullock K."/>
            <person name="Deik A."/>
            <person name="Scott J."/>
            <person name="Pierce K.A."/>
            <person name="Xavier R.J."/>
            <person name="Alm E.J."/>
        </authorList>
    </citation>
    <scope>NUCLEOTIDE SEQUENCE [LARGE SCALE GENOMIC DNA]</scope>
    <source>
        <strain evidence="6 8">BIOML-A156</strain>
    </source>
</reference>
<evidence type="ECO:0000313" key="7">
    <source>
        <dbReference type="EMBL" id="UYU72425.1"/>
    </source>
</evidence>
<reference evidence="7" key="2">
    <citation type="submission" date="2021-06" db="EMBL/GenBank/DDBJ databases">
        <title>Interrogation of the integrated mobile genetic elements in gut-associated Bacteroides with a consensus prediction approach.</title>
        <authorList>
            <person name="Campbell D.E."/>
            <person name="Leigh J.R."/>
            <person name="Kim T."/>
            <person name="England W."/>
            <person name="Whitaker R.J."/>
            <person name="Degnan P.H."/>
        </authorList>
    </citation>
    <scope>NUCLEOTIDE SEQUENCE</scope>
    <source>
        <strain evidence="7">VPI-BTDOT2</strain>
    </source>
</reference>
<dbReference type="PROSITE" id="PS51257">
    <property type="entry name" value="PROKAR_LIPOPROTEIN"/>
    <property type="match status" value="1"/>
</dbReference>
<dbReference type="Pfam" id="PF25944">
    <property type="entry name" value="Beta-barrel_RND"/>
    <property type="match status" value="1"/>
</dbReference>
<evidence type="ECO:0000259" key="4">
    <source>
        <dbReference type="Pfam" id="PF25944"/>
    </source>
</evidence>
<dbReference type="Gene3D" id="1.10.287.470">
    <property type="entry name" value="Helix hairpin bin"/>
    <property type="match status" value="1"/>
</dbReference>